<accession>A0A7W7GQ04</accession>
<proteinExistence type="predicted"/>
<sequence length="95" mass="10862">MFTVHVMARAVHESTPTEAMRVVVDGEDVRIWDPDGVFDPDVPVLAYEAFGRTTKRRVTHAEDPVVWAWNLPLLLRGPYLWAERSKDAQPPEPRP</sequence>
<evidence type="ECO:0000313" key="1">
    <source>
        <dbReference type="EMBL" id="MBB4736178.1"/>
    </source>
</evidence>
<keyword evidence="2" id="KW-1185">Reference proteome</keyword>
<reference evidence="1 2" key="1">
    <citation type="submission" date="2020-08" db="EMBL/GenBank/DDBJ databases">
        <title>Sequencing the genomes of 1000 actinobacteria strains.</title>
        <authorList>
            <person name="Klenk H.-P."/>
        </authorList>
    </citation>
    <scope>NUCLEOTIDE SEQUENCE [LARGE SCALE GENOMIC DNA]</scope>
    <source>
        <strain evidence="1 2">DSM 23974</strain>
    </source>
</reference>
<organism evidence="1 2">
    <name type="scientific">Micrococcus cohnii</name>
    <dbReference type="NCBI Taxonomy" id="993416"/>
    <lineage>
        <taxon>Bacteria</taxon>
        <taxon>Bacillati</taxon>
        <taxon>Actinomycetota</taxon>
        <taxon>Actinomycetes</taxon>
        <taxon>Micrococcales</taxon>
        <taxon>Micrococcaceae</taxon>
        <taxon>Micrococcus</taxon>
    </lineage>
</organism>
<dbReference type="RefSeq" id="WP_158496210.1">
    <property type="nucleotide sequence ID" value="NZ_JACHNA010000001.1"/>
</dbReference>
<gene>
    <name evidence="1" type="ORF">HDA30_001686</name>
</gene>
<dbReference type="AlphaFoldDB" id="A0A7W7GQ04"/>
<dbReference type="Proteomes" id="UP000540191">
    <property type="component" value="Unassembled WGS sequence"/>
</dbReference>
<dbReference type="EMBL" id="JACHNA010000001">
    <property type="protein sequence ID" value="MBB4736178.1"/>
    <property type="molecule type" value="Genomic_DNA"/>
</dbReference>
<comment type="caution">
    <text evidence="1">The sequence shown here is derived from an EMBL/GenBank/DDBJ whole genome shotgun (WGS) entry which is preliminary data.</text>
</comment>
<protein>
    <submittedName>
        <fullName evidence="1">Uncharacterized protein</fullName>
    </submittedName>
</protein>
<name>A0A7W7GQ04_9MICC</name>
<evidence type="ECO:0000313" key="2">
    <source>
        <dbReference type="Proteomes" id="UP000540191"/>
    </source>
</evidence>